<proteinExistence type="predicted"/>
<dbReference type="Proteomes" id="UP000509568">
    <property type="component" value="Chromosome"/>
</dbReference>
<dbReference type="InterPro" id="IPR032557">
    <property type="entry name" value="DUF4935"/>
</dbReference>
<dbReference type="EMBL" id="CP056030">
    <property type="protein sequence ID" value="QKZ06046.1"/>
    <property type="molecule type" value="Genomic_DNA"/>
</dbReference>
<accession>A0A7D5HIE4</accession>
<reference evidence="2 3" key="1">
    <citation type="submission" date="2020-06" db="EMBL/GenBank/DDBJ databases">
        <title>Pseudomonas eucalypticola sp. nov., an endophyte of Eucalyptus dunnii leaves with biocontrol ability of eucalyptus leaf blight.</title>
        <authorList>
            <person name="Liu Y."/>
            <person name="Song Z."/>
            <person name="Zeng H."/>
            <person name="Lu M."/>
            <person name="Wang X."/>
            <person name="Lian X."/>
            <person name="Zhang Q."/>
        </authorList>
    </citation>
    <scope>NUCLEOTIDE SEQUENCE [LARGE SCALE GENOMIC DNA]</scope>
    <source>
        <strain evidence="2 3">NP-1</strain>
    </source>
</reference>
<protein>
    <submittedName>
        <fullName evidence="2">DUF4935 domain-containing protein</fullName>
    </submittedName>
</protein>
<keyword evidence="3" id="KW-1185">Reference proteome</keyword>
<feature type="domain" description="DUF4935" evidence="1">
    <location>
        <begin position="8"/>
        <end position="175"/>
    </location>
</feature>
<evidence type="ECO:0000313" key="3">
    <source>
        <dbReference type="Proteomes" id="UP000509568"/>
    </source>
</evidence>
<evidence type="ECO:0000259" key="1">
    <source>
        <dbReference type="Pfam" id="PF16289"/>
    </source>
</evidence>
<dbReference type="RefSeq" id="WP_176571650.1">
    <property type="nucleotide sequence ID" value="NZ_CP056030.1"/>
</dbReference>
<dbReference type="AlphaFoldDB" id="A0A7D5HIE4"/>
<dbReference type="Pfam" id="PF16289">
    <property type="entry name" value="PIN_12"/>
    <property type="match status" value="1"/>
</dbReference>
<evidence type="ECO:0000313" key="2">
    <source>
        <dbReference type="EMBL" id="QKZ06046.1"/>
    </source>
</evidence>
<gene>
    <name evidence="2" type="ORF">HWQ56_20560</name>
</gene>
<sequence length="359" mass="41153">MELQSRIVFIDTNIYISKNYQFLTHALGSLKQLREADEIRILIPDVTDREVRSHIRAESVAAAATLKKVKKEAMLLRNLPDVPAHGIFTDISADEIEEKLLQNWELFITGEGIEQISVDGIAPSRVFERYFSVTPPFATGAKEKEFADAFVLERLADFSVERTHSIHVISNDTDMEKYCADNPRLVFSKSIDEFISAVNLRVSVEPSAFATEALNKVADEILDYVERYLPEADYEIRSVDWTAEIENIDIQELKLSSSNLISVDDEQCEYELEYTAIIETTESIKDYDRSPFDHEDNSYPFVLESEVIRKFELPISIEARLFYEDKLLNSVSFDVDLPYGILLKNPIEETRRELDINGD</sequence>
<organism evidence="2 3">
    <name type="scientific">Pseudomonas eucalypticola</name>
    <dbReference type="NCBI Taxonomy" id="2599595"/>
    <lineage>
        <taxon>Bacteria</taxon>
        <taxon>Pseudomonadati</taxon>
        <taxon>Pseudomonadota</taxon>
        <taxon>Gammaproteobacteria</taxon>
        <taxon>Pseudomonadales</taxon>
        <taxon>Pseudomonadaceae</taxon>
        <taxon>Pseudomonas</taxon>
    </lineage>
</organism>
<name>A0A7D5HIE4_9PSED</name>
<dbReference type="KEGG" id="pez:HWQ56_20560"/>